<protein>
    <recommendedName>
        <fullName evidence="3">Ubiquitin-like protease family profile domain-containing protein</fullName>
    </recommendedName>
</protein>
<dbReference type="Proteomes" id="UP000078492">
    <property type="component" value="Unassembled WGS sequence"/>
</dbReference>
<dbReference type="AlphaFoldDB" id="A0A151J4L6"/>
<evidence type="ECO:0008006" key="3">
    <source>
        <dbReference type="Google" id="ProtNLM"/>
    </source>
</evidence>
<evidence type="ECO:0000313" key="2">
    <source>
        <dbReference type="Proteomes" id="UP000078492"/>
    </source>
</evidence>
<reference evidence="1 2" key="1">
    <citation type="submission" date="2015-09" db="EMBL/GenBank/DDBJ databases">
        <title>Trachymyrmex cornetzi WGS genome.</title>
        <authorList>
            <person name="Nygaard S."/>
            <person name="Hu H."/>
            <person name="Boomsma J."/>
            <person name="Zhang G."/>
        </authorList>
    </citation>
    <scope>NUCLEOTIDE SEQUENCE [LARGE SCALE GENOMIC DNA]</scope>
    <source>
        <strain evidence="1">Tcor2-1</strain>
        <tissue evidence="1">Whole body</tissue>
    </source>
</reference>
<dbReference type="STRING" id="471704.A0A151J4L6"/>
<proteinExistence type="predicted"/>
<accession>A0A151J4L6</accession>
<sequence length="493" mass="59150">MDHFQLLLASCSDYKPVETWRIQLLGTVQAVFYDRKHIFIYDSLNRKTLHNQHKQFLEKLFPTYNFDNNSVKFPEVHRQSNYNDCGIFAIVFATSLLFNVQKVFPLAVVRAKEADADRKRIMQKNNIPLTQSATKEVTEELINTQIEKNNKCYIHQENLDRNRAKRRHQYAQNLQNNRTKKRYQYQQSLENNLAKKRRRYEHNLENNRAIKRRRYEDDLENNRAKKRTRYLTNIHHERNRQKEVNCSRKWLYNKRYYEKKKAMSSLVKRNRNIGKNIIKKYKKFWSRNYIKYYNPVAIENIFNKLDIKNNVEKQLEAEKIVRRCMQIRNTYVRDMYKILALLKKKSEVCLILATKCKTIDEKLTAFCGKSKHTASSENYFIDGTYRNIFSSQVLAMNMEGQVTNVLPLKEAQAKKSWLRDDNLCKIDDPFLINCYEKVLQTISICIFKKIPELLQKIHKCTIKTNSNTKLQARCLFLSTYYHLIFRRLEILNV</sequence>
<keyword evidence="2" id="KW-1185">Reference proteome</keyword>
<dbReference type="InterPro" id="IPR038765">
    <property type="entry name" value="Papain-like_cys_pep_sf"/>
</dbReference>
<name>A0A151J4L6_9HYME</name>
<dbReference type="EMBL" id="KQ980119">
    <property type="protein sequence ID" value="KYN17581.1"/>
    <property type="molecule type" value="Genomic_DNA"/>
</dbReference>
<organism evidence="1 2">
    <name type="scientific">Trachymyrmex cornetzi</name>
    <dbReference type="NCBI Taxonomy" id="471704"/>
    <lineage>
        <taxon>Eukaryota</taxon>
        <taxon>Metazoa</taxon>
        <taxon>Ecdysozoa</taxon>
        <taxon>Arthropoda</taxon>
        <taxon>Hexapoda</taxon>
        <taxon>Insecta</taxon>
        <taxon>Pterygota</taxon>
        <taxon>Neoptera</taxon>
        <taxon>Endopterygota</taxon>
        <taxon>Hymenoptera</taxon>
        <taxon>Apocrita</taxon>
        <taxon>Aculeata</taxon>
        <taxon>Formicoidea</taxon>
        <taxon>Formicidae</taxon>
        <taxon>Myrmicinae</taxon>
        <taxon>Trachymyrmex</taxon>
    </lineage>
</organism>
<gene>
    <name evidence="1" type="ORF">ALC57_10130</name>
</gene>
<dbReference type="Gene3D" id="3.40.395.10">
    <property type="entry name" value="Adenoviral Proteinase, Chain A"/>
    <property type="match status" value="1"/>
</dbReference>
<evidence type="ECO:0000313" key="1">
    <source>
        <dbReference type="EMBL" id="KYN17581.1"/>
    </source>
</evidence>
<dbReference type="SUPFAM" id="SSF54001">
    <property type="entry name" value="Cysteine proteinases"/>
    <property type="match status" value="1"/>
</dbReference>